<sequence length="142" mass="14997">MRPSFRTLSTLCSIAAIGTLAVFASAFSNTAYAASDSALEQALSPHRAMVRTALQSTSGNGMSAASGNGGGAMMQVAASSESSSCRTLRMQAERARTNEPSSVQRDPTPGTLRDGRFTMTGPGSIEYGERARLESRYMTECR</sequence>
<evidence type="ECO:0000256" key="2">
    <source>
        <dbReference type="SAM" id="SignalP"/>
    </source>
</evidence>
<feature type="chain" id="PRO_5042556448" evidence="2">
    <location>
        <begin position="34"/>
        <end position="142"/>
    </location>
</feature>
<accession>A0AAI9N5M1</accession>
<dbReference type="AlphaFoldDB" id="A0AAI9N5M1"/>
<feature type="region of interest" description="Disordered" evidence="1">
    <location>
        <begin position="57"/>
        <end position="124"/>
    </location>
</feature>
<gene>
    <name evidence="3" type="ORF">HFRIS_000470</name>
</gene>
<feature type="signal peptide" evidence="2">
    <location>
        <begin position="1"/>
        <end position="33"/>
    </location>
</feature>
<dbReference type="EMBL" id="AEEC02000001">
    <property type="protein sequence ID" value="EOA06741.1"/>
    <property type="molecule type" value="Genomic_DNA"/>
</dbReference>
<dbReference type="Proteomes" id="UP000006772">
    <property type="component" value="Unassembled WGS sequence"/>
</dbReference>
<keyword evidence="2" id="KW-0732">Signal</keyword>
<organism evidence="3 4">
    <name type="scientific">Herbaspirillum frisingense GSF30</name>
    <dbReference type="NCBI Taxonomy" id="864073"/>
    <lineage>
        <taxon>Bacteria</taxon>
        <taxon>Pseudomonadati</taxon>
        <taxon>Pseudomonadota</taxon>
        <taxon>Betaproteobacteria</taxon>
        <taxon>Burkholderiales</taxon>
        <taxon>Oxalobacteraceae</taxon>
        <taxon>Herbaspirillum</taxon>
    </lineage>
</organism>
<evidence type="ECO:0000313" key="3">
    <source>
        <dbReference type="EMBL" id="EOA06741.1"/>
    </source>
</evidence>
<name>A0AAI9N5M1_9BURK</name>
<feature type="compositionally biased region" description="Polar residues" evidence="1">
    <location>
        <begin position="77"/>
        <end position="86"/>
    </location>
</feature>
<comment type="caution">
    <text evidence="3">The sequence shown here is derived from an EMBL/GenBank/DDBJ whole genome shotgun (WGS) entry which is preliminary data.</text>
</comment>
<evidence type="ECO:0000256" key="1">
    <source>
        <dbReference type="SAM" id="MobiDB-lite"/>
    </source>
</evidence>
<protein>
    <submittedName>
        <fullName evidence="3">Uncharacterized protein</fullName>
    </submittedName>
</protein>
<reference evidence="3 4" key="1">
    <citation type="journal article" date="2013" name="Front. Microbiol.">
        <title>The genome of the endophytic bacterium H. frisingense GSF30(T) identifies diverse strategies in the Herbaspirillum genus to interact with plants.</title>
        <authorList>
            <person name="Straub D."/>
            <person name="Rothballer M."/>
            <person name="Hartmann A."/>
            <person name="Ludewig U."/>
        </authorList>
    </citation>
    <scope>NUCLEOTIDE SEQUENCE [LARGE SCALE GENOMIC DNA]</scope>
    <source>
        <strain evidence="3 4">GSF30</strain>
    </source>
</reference>
<proteinExistence type="predicted"/>
<dbReference type="RefSeq" id="WP_006461220.1">
    <property type="nucleotide sequence ID" value="NZ_AEEC02000001.1"/>
</dbReference>
<evidence type="ECO:0000313" key="4">
    <source>
        <dbReference type="Proteomes" id="UP000006772"/>
    </source>
</evidence>